<dbReference type="InterPro" id="IPR047865">
    <property type="entry name" value="Ribosomal_uL10_bac_type"/>
</dbReference>
<comment type="similarity">
    <text evidence="2">Belongs to the universal ribosomal protein uL10 family.</text>
</comment>
<keyword evidence="11" id="KW-1185">Reference proteome</keyword>
<dbReference type="NCBIfam" id="TIGR00855">
    <property type="entry name" value="L12"/>
    <property type="match status" value="1"/>
</dbReference>
<reference evidence="10" key="1">
    <citation type="submission" date="2020-05" db="UniProtKB">
        <authorList>
            <consortium name="EnsemblMetazoa"/>
        </authorList>
    </citation>
    <scope>IDENTIFICATION</scope>
    <source>
        <strain evidence="10">TTRI</strain>
    </source>
</reference>
<dbReference type="Pfam" id="PF00687">
    <property type="entry name" value="Ribosomal_L1"/>
    <property type="match status" value="1"/>
</dbReference>
<dbReference type="NCBIfam" id="NF000955">
    <property type="entry name" value="PRK00099.1-1"/>
    <property type="match status" value="1"/>
</dbReference>
<dbReference type="InterPro" id="IPR028364">
    <property type="entry name" value="Ribosomal_uL1/biogenesis"/>
</dbReference>
<dbReference type="GO" id="GO:0003735">
    <property type="term" value="F:structural constituent of ribosome"/>
    <property type="evidence" value="ECO:0007669"/>
    <property type="project" value="InterPro"/>
</dbReference>
<dbReference type="PANTHER" id="PTHR36427">
    <property type="entry name" value="54S RIBOSOMAL PROTEIN L1, MITOCHONDRIAL"/>
    <property type="match status" value="1"/>
</dbReference>
<dbReference type="HAMAP" id="MF_00368">
    <property type="entry name" value="Ribosomal_bL12"/>
    <property type="match status" value="1"/>
</dbReference>
<dbReference type="CDD" id="cd00403">
    <property type="entry name" value="Ribosomal_L1"/>
    <property type="match status" value="1"/>
</dbReference>
<evidence type="ECO:0000256" key="4">
    <source>
        <dbReference type="ARBA" id="ARBA00022980"/>
    </source>
</evidence>
<dbReference type="InterPro" id="IPR023674">
    <property type="entry name" value="Ribosomal_uL1-like"/>
</dbReference>
<keyword evidence="5" id="KW-0687">Ribonucleoprotein</keyword>
<evidence type="ECO:0000256" key="2">
    <source>
        <dbReference type="ARBA" id="ARBA00008889"/>
    </source>
</evidence>
<sequence>MNTYNDNPKQCLKKIIESASAKFNESVDIAVNLGVDSRKSEEQVRGTVVLPKGIGKNIKVAVFAQDKHLLEAEKAGADIAGGEDLVEEIKKGRKLDVDWCITTPDFVAKITPIAKVLGAKGLMPNPKFGTVTSNIAEAIKTIKSGQIKFRTDKNGVIHVNFKSINANDSLTLRNSLKSIAGGVLVVKNTLARLALERSGKFSYLSGKFSGSVAIIYSSGIVEAAKLIVDFINANKEKMSVICAAHINELLTVEDVNKLAKLPSLDELRVKIMRLISYDIPARLALSINSSSMRLVVIMSNVTSDLVDKILSLNLLEASELVKVLEEKIGLPAGSFLGGAVGAGAPISDNVAAPAAREKAEYKVVIKEIDASKKIGVIKAVREVNSTLGLKEAKELVESLPKDLTANVPKDEAEKIKQKLIEAGVTKVELE</sequence>
<comment type="similarity">
    <text evidence="1">Belongs to the bacterial ribosomal protein bL12 family.</text>
</comment>
<accession>A0A1A9VJW2</accession>
<keyword evidence="4" id="KW-0689">Ribosomal protein</keyword>
<dbReference type="Gene3D" id="3.40.50.790">
    <property type="match status" value="1"/>
</dbReference>
<comment type="similarity">
    <text evidence="3">Belongs to the universal ribosomal protein uL1 family.</text>
</comment>
<evidence type="ECO:0000256" key="7">
    <source>
        <dbReference type="ARBA" id="ARBA00035716"/>
    </source>
</evidence>
<dbReference type="SUPFAM" id="SSF160369">
    <property type="entry name" value="Ribosomal protein L10-like"/>
    <property type="match status" value="1"/>
</dbReference>
<name>A0A1A9VJW2_GLOAU</name>
<dbReference type="STRING" id="7395.A0A1A9VJW2"/>
<dbReference type="FunFam" id="3.40.50.790:FF:000001">
    <property type="entry name" value="50S ribosomal protein L1"/>
    <property type="match status" value="1"/>
</dbReference>
<dbReference type="SUPFAM" id="SSF54736">
    <property type="entry name" value="ClpS-like"/>
    <property type="match status" value="1"/>
</dbReference>
<feature type="domain" description="Large ribosomal subunit protein bL12 oligomerization" evidence="9">
    <location>
        <begin position="303"/>
        <end position="344"/>
    </location>
</feature>
<dbReference type="InterPro" id="IPR008932">
    <property type="entry name" value="Ribosomal_bL12_oligo"/>
</dbReference>
<dbReference type="Pfam" id="PF16320">
    <property type="entry name" value="Ribosomal_L12_N"/>
    <property type="match status" value="1"/>
</dbReference>
<dbReference type="InterPro" id="IPR016095">
    <property type="entry name" value="Ribosomal_uL1_3-a/b-sand"/>
</dbReference>
<dbReference type="EnsemblMetazoa" id="GAUT039548-RA">
    <property type="protein sequence ID" value="GAUT039548-PA"/>
    <property type="gene ID" value="GAUT039548"/>
</dbReference>
<evidence type="ECO:0000259" key="8">
    <source>
        <dbReference type="Pfam" id="PF00542"/>
    </source>
</evidence>
<dbReference type="InterPro" id="IPR043141">
    <property type="entry name" value="Ribosomal_uL10-like_sf"/>
</dbReference>
<dbReference type="VEuPathDB" id="VectorBase:GAUT039548"/>
<evidence type="ECO:0000313" key="10">
    <source>
        <dbReference type="EnsemblMetazoa" id="GAUT039548-PA"/>
    </source>
</evidence>
<dbReference type="GO" id="GO:0005840">
    <property type="term" value="C:ribosome"/>
    <property type="evidence" value="ECO:0007669"/>
    <property type="project" value="UniProtKB-KW"/>
</dbReference>
<dbReference type="Gene3D" id="3.30.1390.10">
    <property type="match status" value="1"/>
</dbReference>
<dbReference type="GO" id="GO:0006412">
    <property type="term" value="P:translation"/>
    <property type="evidence" value="ECO:0007669"/>
    <property type="project" value="InterPro"/>
</dbReference>
<dbReference type="CDD" id="cd00387">
    <property type="entry name" value="Ribosomal_L7_L12"/>
    <property type="match status" value="1"/>
</dbReference>
<feature type="domain" description="Large ribosomal subunit protein bL12 C-terminal" evidence="8">
    <location>
        <begin position="362"/>
        <end position="429"/>
    </location>
</feature>
<dbReference type="InterPro" id="IPR014719">
    <property type="entry name" value="Ribosomal_bL12_C/ClpS-like"/>
</dbReference>
<proteinExistence type="inferred from homology"/>
<dbReference type="GO" id="GO:1990904">
    <property type="term" value="C:ribonucleoprotein complex"/>
    <property type="evidence" value="ECO:0007669"/>
    <property type="project" value="UniProtKB-KW"/>
</dbReference>
<dbReference type="Proteomes" id="UP000078200">
    <property type="component" value="Unassembled WGS sequence"/>
</dbReference>
<organism evidence="10 11">
    <name type="scientific">Glossina austeni</name>
    <name type="common">Savannah tsetse fly</name>
    <dbReference type="NCBI Taxonomy" id="7395"/>
    <lineage>
        <taxon>Eukaryota</taxon>
        <taxon>Metazoa</taxon>
        <taxon>Ecdysozoa</taxon>
        <taxon>Arthropoda</taxon>
        <taxon>Hexapoda</taxon>
        <taxon>Insecta</taxon>
        <taxon>Pterygota</taxon>
        <taxon>Neoptera</taxon>
        <taxon>Endopterygota</taxon>
        <taxon>Diptera</taxon>
        <taxon>Brachycera</taxon>
        <taxon>Muscomorpha</taxon>
        <taxon>Hippoboscoidea</taxon>
        <taxon>Glossinidae</taxon>
        <taxon>Glossina</taxon>
    </lineage>
</organism>
<evidence type="ECO:0000313" key="11">
    <source>
        <dbReference type="Proteomes" id="UP000078200"/>
    </source>
</evidence>
<protein>
    <recommendedName>
        <fullName evidence="6">Large ribosomal subunit protein uL10m</fullName>
    </recommendedName>
    <alternativeName>
        <fullName evidence="7">39S ribosomal protein L10, mitochondrial</fullName>
    </alternativeName>
</protein>
<dbReference type="Gene3D" id="3.30.70.1730">
    <property type="match status" value="1"/>
</dbReference>
<dbReference type="PANTHER" id="PTHR36427:SF3">
    <property type="entry name" value="LARGE RIBOSOMAL SUBUNIT PROTEIN UL1M"/>
    <property type="match status" value="1"/>
</dbReference>
<dbReference type="Gene3D" id="1.20.5.710">
    <property type="entry name" value="Single helix bin"/>
    <property type="match status" value="1"/>
</dbReference>
<evidence type="ECO:0000259" key="9">
    <source>
        <dbReference type="Pfam" id="PF16320"/>
    </source>
</evidence>
<evidence type="ECO:0000256" key="6">
    <source>
        <dbReference type="ARBA" id="ARBA00035707"/>
    </source>
</evidence>
<evidence type="ECO:0000256" key="3">
    <source>
        <dbReference type="ARBA" id="ARBA00010531"/>
    </source>
</evidence>
<dbReference type="InterPro" id="IPR013823">
    <property type="entry name" value="Ribosomal_bL12_C"/>
</dbReference>
<evidence type="ECO:0000256" key="5">
    <source>
        <dbReference type="ARBA" id="ARBA00023274"/>
    </source>
</evidence>
<dbReference type="AlphaFoldDB" id="A0A1A9VJW2"/>
<dbReference type="SUPFAM" id="SSF48300">
    <property type="entry name" value="Ribosomal protein L7/12, oligomerisation (N-terminal) domain"/>
    <property type="match status" value="1"/>
</dbReference>
<dbReference type="InterPro" id="IPR036235">
    <property type="entry name" value="Ribosomal_bL12_oligo_N_sf"/>
</dbReference>
<evidence type="ECO:0000256" key="1">
    <source>
        <dbReference type="ARBA" id="ARBA00007197"/>
    </source>
</evidence>
<dbReference type="CDD" id="cd05797">
    <property type="entry name" value="Ribosomal_L10"/>
    <property type="match status" value="1"/>
</dbReference>
<dbReference type="Pfam" id="PF00542">
    <property type="entry name" value="Ribosomal_L12"/>
    <property type="match status" value="1"/>
</dbReference>
<dbReference type="InterPro" id="IPR000206">
    <property type="entry name" value="Ribosomal_bL12"/>
</dbReference>
<dbReference type="SUPFAM" id="SSF56808">
    <property type="entry name" value="Ribosomal protein L1"/>
    <property type="match status" value="1"/>
</dbReference>